<keyword evidence="3" id="KW-1185">Reference proteome</keyword>
<proteinExistence type="predicted"/>
<reference evidence="2" key="1">
    <citation type="submission" date="2021-05" db="EMBL/GenBank/DDBJ databases">
        <authorList>
            <person name="Stam R."/>
        </authorList>
    </citation>
    <scope>NUCLEOTIDE SEQUENCE</scope>
    <source>
        <strain evidence="2">CS162</strain>
    </source>
</reference>
<protein>
    <recommendedName>
        <fullName evidence="4">GPI anchored serine-threonine rich protein</fullName>
    </recommendedName>
</protein>
<dbReference type="AlphaFoldDB" id="A0A8J2I1R9"/>
<dbReference type="GeneID" id="67016900"/>
<organism evidence="2 3">
    <name type="scientific">Alternaria atra</name>
    <dbReference type="NCBI Taxonomy" id="119953"/>
    <lineage>
        <taxon>Eukaryota</taxon>
        <taxon>Fungi</taxon>
        <taxon>Dikarya</taxon>
        <taxon>Ascomycota</taxon>
        <taxon>Pezizomycotina</taxon>
        <taxon>Dothideomycetes</taxon>
        <taxon>Pleosporomycetidae</taxon>
        <taxon>Pleosporales</taxon>
        <taxon>Pleosporineae</taxon>
        <taxon>Pleosporaceae</taxon>
        <taxon>Alternaria</taxon>
        <taxon>Alternaria sect. Ulocladioides</taxon>
    </lineage>
</organism>
<feature type="chain" id="PRO_5035182396" description="GPI anchored serine-threonine rich protein" evidence="1">
    <location>
        <begin position="19"/>
        <end position="185"/>
    </location>
</feature>
<feature type="signal peptide" evidence="1">
    <location>
        <begin position="1"/>
        <end position="18"/>
    </location>
</feature>
<keyword evidence="1" id="KW-0732">Signal</keyword>
<name>A0A8J2I1R9_9PLEO</name>
<sequence>MFFTHLILASLTVTTALSNHHFHALDSHVFGKRQEYQPPTHQCGIGTTCEESCGAGYSLCSDPDTFLCWNPDLEQTCCESGSAASWACPDGDYCLVDGWCCPRGLDPQACAVSFGVTLPATFVGPTATPVVSNMTFSFTTPTSAIAPPTSASTSLPEFTGAASLNTFTGRNGLLYTVLVILGNLF</sequence>
<dbReference type="Proteomes" id="UP000676310">
    <property type="component" value="Unassembled WGS sequence"/>
</dbReference>
<accession>A0A8J2I1R9</accession>
<evidence type="ECO:0008006" key="4">
    <source>
        <dbReference type="Google" id="ProtNLM"/>
    </source>
</evidence>
<evidence type="ECO:0000256" key="1">
    <source>
        <dbReference type="SAM" id="SignalP"/>
    </source>
</evidence>
<comment type="caution">
    <text evidence="2">The sequence shown here is derived from an EMBL/GenBank/DDBJ whole genome shotgun (WGS) entry which is preliminary data.</text>
</comment>
<evidence type="ECO:0000313" key="2">
    <source>
        <dbReference type="EMBL" id="CAG5158585.1"/>
    </source>
</evidence>
<evidence type="ECO:0000313" key="3">
    <source>
        <dbReference type="Proteomes" id="UP000676310"/>
    </source>
</evidence>
<dbReference type="RefSeq" id="XP_043168706.1">
    <property type="nucleotide sequence ID" value="XM_043312771.1"/>
</dbReference>
<dbReference type="EMBL" id="CAJRGZ010000019">
    <property type="protein sequence ID" value="CAG5158585.1"/>
    <property type="molecule type" value="Genomic_DNA"/>
</dbReference>
<gene>
    <name evidence="2" type="ORF">ALTATR162_LOCUS5153</name>
</gene>
<dbReference type="OrthoDB" id="5409186at2759"/>